<evidence type="ECO:0000256" key="1">
    <source>
        <dbReference type="ARBA" id="ARBA00006295"/>
    </source>
</evidence>
<dbReference type="NCBIfam" id="TIGR00180">
    <property type="entry name" value="parB_part"/>
    <property type="match status" value="1"/>
</dbReference>
<evidence type="ECO:0000259" key="2">
    <source>
        <dbReference type="SMART" id="SM00470"/>
    </source>
</evidence>
<dbReference type="Pfam" id="PF18090">
    <property type="entry name" value="SoPB_HTH"/>
    <property type="match status" value="1"/>
</dbReference>
<proteinExistence type="inferred from homology"/>
<protein>
    <submittedName>
        <fullName evidence="3">ParB family chromosome partitioning protein</fullName>
    </submittedName>
</protein>
<reference evidence="3 4" key="1">
    <citation type="submission" date="2018-05" db="EMBL/GenBank/DDBJ databases">
        <title>Genomic Encyclopedia of Type Strains, Phase IV (KMG-IV): sequencing the most valuable type-strain genomes for metagenomic binning, comparative biology and taxonomic classification.</title>
        <authorList>
            <person name="Goeker M."/>
        </authorList>
    </citation>
    <scope>NUCLEOTIDE SEQUENCE [LARGE SCALE GENOMIC DNA]</scope>
    <source>
        <strain evidence="3 4">DSM 566</strain>
    </source>
</reference>
<sequence>MSKRLAAKAGLIQLPGTVPAEPVVTRAEVVEQKAKTAPGAMMQFLSSQSDAIKEADTLREQIRKLEGSTPVLSLQPELVQLSKWANRHVSSFDGPDFQQFKDEISASGGNVQPIRVRPLSGARLRTGQDPVPQFELIYGHRRHRACLELGIPVMAIVDDATDQELFETMERENRNRKNLSAWEQGCMYQRAIDEGLYGSQRKLAEAINVDVSMVSKSLALARLPDAVIEAFPSPLEIQFRWAQPLSEALQKDPEGLMVRARAIKLAKKLLTAAQVLEALTSSEERPVLNRSTPTALSIDKAGERIGQLAMDSRGRTVVKLDAGWLKSADLEAFARHLEAYFSR</sequence>
<dbReference type="InterPro" id="IPR040873">
    <property type="entry name" value="SoPB_HTH"/>
</dbReference>
<dbReference type="Gene3D" id="1.10.10.2830">
    <property type="match status" value="1"/>
</dbReference>
<dbReference type="SUPFAM" id="SSF110849">
    <property type="entry name" value="ParB/Sulfiredoxin"/>
    <property type="match status" value="1"/>
</dbReference>
<dbReference type="RefSeq" id="WP_110402115.1">
    <property type="nucleotide sequence ID" value="NZ_QJJS01000020.1"/>
</dbReference>
<dbReference type="GO" id="GO:0007059">
    <property type="term" value="P:chromosome segregation"/>
    <property type="evidence" value="ECO:0007669"/>
    <property type="project" value="TreeGrafter"/>
</dbReference>
<dbReference type="Gene3D" id="3.90.1530.10">
    <property type="entry name" value="Conserved hypothetical protein from pyrococcus furiosus pfu- 392566-001, ParB domain"/>
    <property type="match status" value="1"/>
</dbReference>
<dbReference type="GO" id="GO:0003677">
    <property type="term" value="F:DNA binding"/>
    <property type="evidence" value="ECO:0007669"/>
    <property type="project" value="InterPro"/>
</dbReference>
<dbReference type="InterPro" id="IPR050336">
    <property type="entry name" value="Chromosome_partition/occlusion"/>
</dbReference>
<keyword evidence="4" id="KW-1185">Reference proteome</keyword>
<dbReference type="EMBL" id="QJJS01000020">
    <property type="protein sequence ID" value="PXW93413.1"/>
    <property type="molecule type" value="Genomic_DNA"/>
</dbReference>
<dbReference type="Pfam" id="PF02195">
    <property type="entry name" value="ParB_N"/>
    <property type="match status" value="1"/>
</dbReference>
<evidence type="ECO:0000313" key="3">
    <source>
        <dbReference type="EMBL" id="PXW93413.1"/>
    </source>
</evidence>
<comment type="caution">
    <text evidence="3">The sequence shown here is derived from an EMBL/GenBank/DDBJ whole genome shotgun (WGS) entry which is preliminary data.</text>
</comment>
<dbReference type="PANTHER" id="PTHR33375:SF1">
    <property type="entry name" value="CHROMOSOME-PARTITIONING PROTEIN PARB-RELATED"/>
    <property type="match status" value="1"/>
</dbReference>
<name>A0A318GWM4_9BURK</name>
<organism evidence="3 4">
    <name type="scientific">Sphaerotilus hippei</name>
    <dbReference type="NCBI Taxonomy" id="744406"/>
    <lineage>
        <taxon>Bacteria</taxon>
        <taxon>Pseudomonadati</taxon>
        <taxon>Pseudomonadota</taxon>
        <taxon>Betaproteobacteria</taxon>
        <taxon>Burkholderiales</taxon>
        <taxon>Sphaerotilaceae</taxon>
        <taxon>Sphaerotilus</taxon>
    </lineage>
</organism>
<comment type="similarity">
    <text evidence="1">Belongs to the ParB family.</text>
</comment>
<dbReference type="SUPFAM" id="SSF109709">
    <property type="entry name" value="KorB DNA-binding domain-like"/>
    <property type="match status" value="1"/>
</dbReference>
<feature type="domain" description="ParB-like N-terminal" evidence="2">
    <location>
        <begin position="72"/>
        <end position="174"/>
    </location>
</feature>
<dbReference type="InterPro" id="IPR004437">
    <property type="entry name" value="ParB/RepB/Spo0J"/>
</dbReference>
<gene>
    <name evidence="3" type="ORF">C7444_12065</name>
</gene>
<dbReference type="AlphaFoldDB" id="A0A318GWM4"/>
<dbReference type="Proteomes" id="UP000247811">
    <property type="component" value="Unassembled WGS sequence"/>
</dbReference>
<evidence type="ECO:0000313" key="4">
    <source>
        <dbReference type="Proteomes" id="UP000247811"/>
    </source>
</evidence>
<dbReference type="InterPro" id="IPR003115">
    <property type="entry name" value="ParB_N"/>
</dbReference>
<dbReference type="SMART" id="SM00470">
    <property type="entry name" value="ParB"/>
    <property type="match status" value="1"/>
</dbReference>
<dbReference type="GO" id="GO:0005694">
    <property type="term" value="C:chromosome"/>
    <property type="evidence" value="ECO:0007669"/>
    <property type="project" value="TreeGrafter"/>
</dbReference>
<dbReference type="PANTHER" id="PTHR33375">
    <property type="entry name" value="CHROMOSOME-PARTITIONING PROTEIN PARB-RELATED"/>
    <property type="match status" value="1"/>
</dbReference>
<dbReference type="OrthoDB" id="9150072at2"/>
<accession>A0A318GWM4</accession>
<dbReference type="CDD" id="cd16405">
    <property type="entry name" value="RepB_like_N"/>
    <property type="match status" value="1"/>
</dbReference>
<dbReference type="InterPro" id="IPR037972">
    <property type="entry name" value="RepB_N"/>
</dbReference>
<dbReference type="InterPro" id="IPR036086">
    <property type="entry name" value="ParB/Sulfiredoxin_sf"/>
</dbReference>